<protein>
    <submittedName>
        <fullName evidence="3">Uncharacterized protein</fullName>
    </submittedName>
</protein>
<organism evidence="3 4">
    <name type="scientific">Arthrobotrys flagrans</name>
    <name type="common">Nematode-trapping fungus</name>
    <name type="synonym">Trichothecium flagrans</name>
    <dbReference type="NCBI Taxonomy" id="97331"/>
    <lineage>
        <taxon>Eukaryota</taxon>
        <taxon>Fungi</taxon>
        <taxon>Dikarya</taxon>
        <taxon>Ascomycota</taxon>
        <taxon>Pezizomycotina</taxon>
        <taxon>Orbiliomycetes</taxon>
        <taxon>Orbiliales</taxon>
        <taxon>Orbiliaceae</taxon>
        <taxon>Arthrobotrys</taxon>
    </lineage>
</organism>
<dbReference type="CDD" id="cd22265">
    <property type="entry name" value="UDM1_RNF168"/>
    <property type="match status" value="1"/>
</dbReference>
<reference evidence="3 4" key="1">
    <citation type="submission" date="2019-01" db="EMBL/GenBank/DDBJ databases">
        <title>Intercellular communication is required for trap formation in the nematode-trapping fungus Duddingtonia flagrans.</title>
        <authorList>
            <person name="Youssar L."/>
            <person name="Wernet V."/>
            <person name="Hensel N."/>
            <person name="Hildebrandt H.-G."/>
            <person name="Fischer R."/>
        </authorList>
    </citation>
    <scope>NUCLEOTIDE SEQUENCE [LARGE SCALE GENOMIC DNA]</scope>
    <source>
        <strain evidence="3 4">CBS H-5679</strain>
    </source>
</reference>
<keyword evidence="2" id="KW-0812">Transmembrane</keyword>
<accession>A0A436ZZQ7</accession>
<dbReference type="AlphaFoldDB" id="A0A436ZZQ7"/>
<dbReference type="STRING" id="97331.A0A436ZZQ7"/>
<evidence type="ECO:0000256" key="1">
    <source>
        <dbReference type="SAM" id="MobiDB-lite"/>
    </source>
</evidence>
<keyword evidence="2" id="KW-0472">Membrane</keyword>
<feature type="region of interest" description="Disordered" evidence="1">
    <location>
        <begin position="686"/>
        <end position="730"/>
    </location>
</feature>
<evidence type="ECO:0000256" key="2">
    <source>
        <dbReference type="SAM" id="Phobius"/>
    </source>
</evidence>
<evidence type="ECO:0000313" key="4">
    <source>
        <dbReference type="Proteomes" id="UP000283090"/>
    </source>
</evidence>
<dbReference type="EMBL" id="SAEB01000007">
    <property type="protein sequence ID" value="RVD84166.1"/>
    <property type="molecule type" value="Genomic_DNA"/>
</dbReference>
<comment type="caution">
    <text evidence="3">The sequence shown here is derived from an EMBL/GenBank/DDBJ whole genome shotgun (WGS) entry which is preliminary data.</text>
</comment>
<keyword evidence="2" id="KW-1133">Transmembrane helix</keyword>
<keyword evidence="4" id="KW-1185">Reference proteome</keyword>
<dbReference type="VEuPathDB" id="FungiDB:DFL_005931"/>
<name>A0A436ZZQ7_ARTFL</name>
<dbReference type="Proteomes" id="UP000283090">
    <property type="component" value="Unassembled WGS sequence"/>
</dbReference>
<dbReference type="OrthoDB" id="5397682at2759"/>
<proteinExistence type="predicted"/>
<feature type="region of interest" description="Disordered" evidence="1">
    <location>
        <begin position="77"/>
        <end position="99"/>
    </location>
</feature>
<sequence length="757" mass="85415">MTTRTPLSYRDKDDFGRPKTLSLQSDNWRSAIRFRRKRRPIFVLLAICAILYLFFHSKWWNDGLLLADGTVPDHAATSPKDTKFSSAPPSRNTVKIDPSMKSTDPNASKFIYNGPIRFLGLYETLAKVQSFNSRLRNRHVVFVAANMNTASILAGVACEMSTAKKNVVHLALVGRNELSIEFFRKANGMNGDGCGVIIHDARPDYASVSTDERMGRSLKSALKYIQEYITPTVFISDTDREDLWFQKSIVQKAKELSITHIRLPHDVSTIPWFQKLDAVSLGAWDKPSIDIVIHADSHSGQLIRLLKSLKNADYFTASPPRLYIDLNPDTDPTIREFIDSFAWPSKDRIFVRHRITPRSTSLDDDPTEFVESFYPNGKESAVLFLSANIELSPFYYHFLFYSILEYKHSNAQFALDSSLIYGISLDAPLSHIDGEPFDPSTVVPSSSSSESEDRYLTPYLYAAPTTHATLFFGSHWRLLHLYIAKRLDKAYTEGVDYSIPATVPSSFPQWTKHFIELLTAGGYFMLYPNFDPSDSLAVYHTEAESAVTATAKERGIMRVNNILNYLPGGALPIWTGLPIIGMDGVKTDLDKVLDMATEYKKKILKKCGGLKKDDGVEDSVDDLFCDGDEEIKEKQRLERLDAGKVEREAEKERADEEEAKKLEEGKKKVLESERVIREKERKRLAKIKKEQEKLKPEAEGDNVGREEEPRQAVKPEKDSTGAADGRPKIIPHKIVSLDDLDNVPVEVNGEQINANGN</sequence>
<gene>
    <name evidence="3" type="ORF">DFL_005931</name>
</gene>
<evidence type="ECO:0000313" key="3">
    <source>
        <dbReference type="EMBL" id="RVD84166.1"/>
    </source>
</evidence>
<feature type="compositionally biased region" description="Polar residues" evidence="1">
    <location>
        <begin position="84"/>
        <end position="93"/>
    </location>
</feature>
<dbReference type="GeneID" id="93588242"/>
<dbReference type="PANTHER" id="PTHR33604:SF3">
    <property type="entry name" value="OSJNBA0004B13.7 PROTEIN"/>
    <property type="match status" value="1"/>
</dbReference>
<feature type="transmembrane region" description="Helical" evidence="2">
    <location>
        <begin position="41"/>
        <end position="60"/>
    </location>
</feature>
<dbReference type="RefSeq" id="XP_067489710.1">
    <property type="nucleotide sequence ID" value="XM_067635263.1"/>
</dbReference>
<dbReference type="PANTHER" id="PTHR33604">
    <property type="entry name" value="OSJNBA0004B13.7 PROTEIN"/>
    <property type="match status" value="1"/>
</dbReference>
<feature type="compositionally biased region" description="Basic and acidic residues" evidence="1">
    <location>
        <begin position="686"/>
        <end position="719"/>
    </location>
</feature>